<comment type="caution">
    <text evidence="3">The sequence shown here is derived from an EMBL/GenBank/DDBJ whole genome shotgun (WGS) entry which is preliminary data.</text>
</comment>
<evidence type="ECO:0000313" key="4">
    <source>
        <dbReference type="Proteomes" id="UP000782312"/>
    </source>
</evidence>
<gene>
    <name evidence="3" type="ORF">HYZ11_18320</name>
</gene>
<dbReference type="Gene3D" id="3.40.50.720">
    <property type="entry name" value="NAD(P)-binding Rossmann-like Domain"/>
    <property type="match status" value="1"/>
</dbReference>
<comment type="similarity">
    <text evidence="1">Belongs to the short-chain dehydrogenases/reductases (SDR) family.</text>
</comment>
<sequence>MPIRFEFNGRKVILTGAAGDMGRRILRGFLEAGARVYATDREGPRLDALEGPSGQSKKGACDLTNVPDIRRAMREALGWLGGLDVLVNVAGYMPIRPPLELKESDWAAILGVNLLAPYYCIQETAEALKASGSGRIISFASIAGKMGGIGPNLPYAAAKAGLLAMTYNLARELAKTGVTVNCILPGPADTGLHFESPPEMLAKARQAHPMGRLTTPDDVWQAVLFLASEEAAHINGEALDVNGGFWTD</sequence>
<dbReference type="GO" id="GO:0016616">
    <property type="term" value="F:oxidoreductase activity, acting on the CH-OH group of donors, NAD or NADP as acceptor"/>
    <property type="evidence" value="ECO:0007669"/>
    <property type="project" value="TreeGrafter"/>
</dbReference>
<evidence type="ECO:0000256" key="2">
    <source>
        <dbReference type="ARBA" id="ARBA00023002"/>
    </source>
</evidence>
<dbReference type="Proteomes" id="UP000782312">
    <property type="component" value="Unassembled WGS sequence"/>
</dbReference>
<dbReference type="SUPFAM" id="SSF51735">
    <property type="entry name" value="NAD(P)-binding Rossmann-fold domains"/>
    <property type="match status" value="1"/>
</dbReference>
<dbReference type="PROSITE" id="PS00061">
    <property type="entry name" value="ADH_SHORT"/>
    <property type="match status" value="1"/>
</dbReference>
<dbReference type="InterPro" id="IPR002347">
    <property type="entry name" value="SDR_fam"/>
</dbReference>
<dbReference type="Pfam" id="PF13561">
    <property type="entry name" value="adh_short_C2"/>
    <property type="match status" value="1"/>
</dbReference>
<organism evidence="3 4">
    <name type="scientific">Tectimicrobiota bacterium</name>
    <dbReference type="NCBI Taxonomy" id="2528274"/>
    <lineage>
        <taxon>Bacteria</taxon>
        <taxon>Pseudomonadati</taxon>
        <taxon>Nitrospinota/Tectimicrobiota group</taxon>
        <taxon>Candidatus Tectimicrobiota</taxon>
    </lineage>
</organism>
<dbReference type="CDD" id="cd05233">
    <property type="entry name" value="SDR_c"/>
    <property type="match status" value="1"/>
</dbReference>
<keyword evidence="2" id="KW-0560">Oxidoreductase</keyword>
<evidence type="ECO:0000313" key="3">
    <source>
        <dbReference type="EMBL" id="MBI3129568.1"/>
    </source>
</evidence>
<name>A0A932MQ53_UNCTE</name>
<dbReference type="InterPro" id="IPR020904">
    <property type="entry name" value="Sc_DH/Rdtase_CS"/>
</dbReference>
<proteinExistence type="inferred from homology"/>
<dbReference type="PRINTS" id="PR00080">
    <property type="entry name" value="SDRFAMILY"/>
</dbReference>
<dbReference type="FunFam" id="3.40.50.720:FF:000084">
    <property type="entry name" value="Short-chain dehydrogenase reductase"/>
    <property type="match status" value="1"/>
</dbReference>
<dbReference type="InterPro" id="IPR036291">
    <property type="entry name" value="NAD(P)-bd_dom_sf"/>
</dbReference>
<dbReference type="PANTHER" id="PTHR42760:SF133">
    <property type="entry name" value="3-OXOACYL-[ACYL-CARRIER-PROTEIN] REDUCTASE"/>
    <property type="match status" value="1"/>
</dbReference>
<accession>A0A932MQ53</accession>
<evidence type="ECO:0000256" key="1">
    <source>
        <dbReference type="ARBA" id="ARBA00006484"/>
    </source>
</evidence>
<dbReference type="EMBL" id="JACPUR010000041">
    <property type="protein sequence ID" value="MBI3129568.1"/>
    <property type="molecule type" value="Genomic_DNA"/>
</dbReference>
<reference evidence="3" key="1">
    <citation type="submission" date="2020-07" db="EMBL/GenBank/DDBJ databases">
        <title>Huge and variable diversity of episymbiotic CPR bacteria and DPANN archaea in groundwater ecosystems.</title>
        <authorList>
            <person name="He C.Y."/>
            <person name="Keren R."/>
            <person name="Whittaker M."/>
            <person name="Farag I.F."/>
            <person name="Doudna J."/>
            <person name="Cate J.H.D."/>
            <person name="Banfield J.F."/>
        </authorList>
    </citation>
    <scope>NUCLEOTIDE SEQUENCE</scope>
    <source>
        <strain evidence="3">NC_groundwater_763_Ag_S-0.2um_68_21</strain>
    </source>
</reference>
<dbReference type="PANTHER" id="PTHR42760">
    <property type="entry name" value="SHORT-CHAIN DEHYDROGENASES/REDUCTASES FAMILY MEMBER"/>
    <property type="match status" value="1"/>
</dbReference>
<dbReference type="PRINTS" id="PR00081">
    <property type="entry name" value="GDHRDH"/>
</dbReference>
<dbReference type="AlphaFoldDB" id="A0A932MQ53"/>
<protein>
    <submittedName>
        <fullName evidence="3">SDR family oxidoreductase</fullName>
    </submittedName>
</protein>